<reference evidence="2" key="1">
    <citation type="journal article" date="2022" name="Mol. Ecol. Resour.">
        <title>The genomes of chicory, endive, great burdock and yacon provide insights into Asteraceae palaeo-polyploidization history and plant inulin production.</title>
        <authorList>
            <person name="Fan W."/>
            <person name="Wang S."/>
            <person name="Wang H."/>
            <person name="Wang A."/>
            <person name="Jiang F."/>
            <person name="Liu H."/>
            <person name="Zhao H."/>
            <person name="Xu D."/>
            <person name="Zhang Y."/>
        </authorList>
    </citation>
    <scope>NUCLEOTIDE SEQUENCE [LARGE SCALE GENOMIC DNA]</scope>
    <source>
        <strain evidence="2">cv. Yunnan</strain>
    </source>
</reference>
<evidence type="ECO:0000313" key="2">
    <source>
        <dbReference type="Proteomes" id="UP001056120"/>
    </source>
</evidence>
<dbReference type="Proteomes" id="UP001056120">
    <property type="component" value="Linkage Group LG15"/>
</dbReference>
<accession>A0ACB9G050</accession>
<organism evidence="1 2">
    <name type="scientific">Smallanthus sonchifolius</name>
    <dbReference type="NCBI Taxonomy" id="185202"/>
    <lineage>
        <taxon>Eukaryota</taxon>
        <taxon>Viridiplantae</taxon>
        <taxon>Streptophyta</taxon>
        <taxon>Embryophyta</taxon>
        <taxon>Tracheophyta</taxon>
        <taxon>Spermatophyta</taxon>
        <taxon>Magnoliopsida</taxon>
        <taxon>eudicotyledons</taxon>
        <taxon>Gunneridae</taxon>
        <taxon>Pentapetalae</taxon>
        <taxon>asterids</taxon>
        <taxon>campanulids</taxon>
        <taxon>Asterales</taxon>
        <taxon>Asteraceae</taxon>
        <taxon>Asteroideae</taxon>
        <taxon>Heliantheae alliance</taxon>
        <taxon>Millerieae</taxon>
        <taxon>Smallanthus</taxon>
    </lineage>
</organism>
<comment type="caution">
    <text evidence="1">The sequence shown here is derived from an EMBL/GenBank/DDBJ whole genome shotgun (WGS) entry which is preliminary data.</text>
</comment>
<name>A0ACB9G050_9ASTR</name>
<dbReference type="EMBL" id="CM042032">
    <property type="protein sequence ID" value="KAI3776187.1"/>
    <property type="molecule type" value="Genomic_DNA"/>
</dbReference>
<protein>
    <submittedName>
        <fullName evidence="1">Uncharacterized protein</fullName>
    </submittedName>
</protein>
<sequence length="114" mass="12801">MNRDSINESTYTVGDKVDGPTINPVVTLLVGSWQRDQKLLCLGNVKSRLLMRTFVNCKGCRRLTKVFLSACFSSDRLPVDIVQLKKKVMKLKIGLPTLVPLSRQSEDPPEKPTQ</sequence>
<keyword evidence="2" id="KW-1185">Reference proteome</keyword>
<reference evidence="1 2" key="2">
    <citation type="journal article" date="2022" name="Mol. Ecol. Resour.">
        <title>The genomes of chicory, endive, great burdock and yacon provide insights into Asteraceae paleo-polyploidization history and plant inulin production.</title>
        <authorList>
            <person name="Fan W."/>
            <person name="Wang S."/>
            <person name="Wang H."/>
            <person name="Wang A."/>
            <person name="Jiang F."/>
            <person name="Liu H."/>
            <person name="Zhao H."/>
            <person name="Xu D."/>
            <person name="Zhang Y."/>
        </authorList>
    </citation>
    <scope>NUCLEOTIDE SEQUENCE [LARGE SCALE GENOMIC DNA]</scope>
    <source>
        <strain evidence="2">cv. Yunnan</strain>
        <tissue evidence="1">Leaves</tissue>
    </source>
</reference>
<evidence type="ECO:0000313" key="1">
    <source>
        <dbReference type="EMBL" id="KAI3776187.1"/>
    </source>
</evidence>
<gene>
    <name evidence="1" type="ORF">L1987_45958</name>
</gene>
<proteinExistence type="predicted"/>